<evidence type="ECO:0000256" key="1">
    <source>
        <dbReference type="ARBA" id="ARBA00009841"/>
    </source>
</evidence>
<feature type="compositionally biased region" description="Polar residues" evidence="10">
    <location>
        <begin position="668"/>
        <end position="680"/>
    </location>
</feature>
<dbReference type="Pfam" id="PF01791">
    <property type="entry name" value="DeoC"/>
    <property type="match status" value="1"/>
</dbReference>
<dbReference type="AlphaFoldDB" id="A0A370P5U3"/>
<evidence type="ECO:0000256" key="6">
    <source>
        <dbReference type="ARBA" id="ARBA00023270"/>
    </source>
</evidence>
<dbReference type="CDD" id="cd00959">
    <property type="entry name" value="DeoC"/>
    <property type="match status" value="1"/>
</dbReference>
<keyword evidence="12" id="KW-1185">Reference proteome</keyword>
<evidence type="ECO:0000256" key="5">
    <source>
        <dbReference type="ARBA" id="ARBA00023239"/>
    </source>
</evidence>
<feature type="compositionally biased region" description="Gly residues" evidence="10">
    <location>
        <begin position="72"/>
        <end position="96"/>
    </location>
</feature>
<dbReference type="SMART" id="SM01133">
    <property type="entry name" value="DeoC"/>
    <property type="match status" value="1"/>
</dbReference>
<evidence type="ECO:0000256" key="2">
    <source>
        <dbReference type="ARBA" id="ARBA00010936"/>
    </source>
</evidence>
<dbReference type="GO" id="GO:0004139">
    <property type="term" value="F:deoxyribose-phosphate aldolase activity"/>
    <property type="evidence" value="ECO:0007669"/>
    <property type="project" value="UniProtKB-EC"/>
</dbReference>
<comment type="similarity">
    <text evidence="2">Belongs to the DeoC/FbaB aldolase family. DeoC type 1 subfamily.</text>
</comment>
<dbReference type="FunFam" id="3.20.20.70:FF:000198">
    <property type="entry name" value="Deoxyribose-phosphate aldolase"/>
    <property type="match status" value="1"/>
</dbReference>
<dbReference type="UniPathway" id="UPA00002">
    <property type="reaction ID" value="UER00468"/>
</dbReference>
<dbReference type="GO" id="GO:0009264">
    <property type="term" value="P:deoxyribonucleotide catabolic process"/>
    <property type="evidence" value="ECO:0007669"/>
    <property type="project" value="InterPro"/>
</dbReference>
<keyword evidence="4" id="KW-0963">Cytoplasm</keyword>
<evidence type="ECO:0000256" key="4">
    <source>
        <dbReference type="ARBA" id="ARBA00022490"/>
    </source>
</evidence>
<reference evidence="11 12" key="1">
    <citation type="submission" date="2018-07" db="EMBL/GenBank/DDBJ databases">
        <title>Section-level genome sequencing of Aspergillus section Nigri to investigate inter- and intra-species variation.</title>
        <authorList>
            <consortium name="DOE Joint Genome Institute"/>
            <person name="Vesth T.C."/>
            <person name="Nybo J.L."/>
            <person name="Theobald S."/>
            <person name="Frisvad J.C."/>
            <person name="Larsen T.O."/>
            <person name="Nielsen K.F."/>
            <person name="Hoof J.B."/>
            <person name="Brandl J."/>
            <person name="Salamov A."/>
            <person name="Riley R."/>
            <person name="Gladden J.M."/>
            <person name="Phatale P."/>
            <person name="Nielsen M.T."/>
            <person name="Lyhne E.K."/>
            <person name="Kogle M.E."/>
            <person name="Strasser K."/>
            <person name="McDonnell E."/>
            <person name="Barry K."/>
            <person name="Clum A."/>
            <person name="Chen C."/>
            <person name="Nolan M."/>
            <person name="Sandor L."/>
            <person name="Kuo A."/>
            <person name="Lipzen A."/>
            <person name="Hainaut M."/>
            <person name="Drula E."/>
            <person name="Tsang A."/>
            <person name="Magnuson J.K."/>
            <person name="Henrissat B."/>
            <person name="Wiebenga A."/>
            <person name="Simmons B.A."/>
            <person name="Makela M.R."/>
            <person name="De vries R.P."/>
            <person name="Grigoriev I.V."/>
            <person name="Mortensen U.H."/>
            <person name="Baker S.E."/>
            <person name="Andersen M.R."/>
        </authorList>
    </citation>
    <scope>NUCLEOTIDE SEQUENCE [LARGE SCALE GENOMIC DNA]</scope>
    <source>
        <strain evidence="11 12">ATCC 13157</strain>
    </source>
</reference>
<dbReference type="GO" id="GO:0005737">
    <property type="term" value="C:cytoplasm"/>
    <property type="evidence" value="ECO:0007669"/>
    <property type="project" value="InterPro"/>
</dbReference>
<evidence type="ECO:0000256" key="3">
    <source>
        <dbReference type="ARBA" id="ARBA00012515"/>
    </source>
</evidence>
<name>A0A370P5U3_ASPPH</name>
<comment type="function">
    <text evidence="9">Catalyzes a reversible aldol reaction between acetaldehyde and D-glyceraldehyde 3-phosphate to generate 2-deoxy-D-ribose 5-phosphate.</text>
</comment>
<dbReference type="InterPro" id="IPR029026">
    <property type="entry name" value="tRNA_m1G_MTases_N"/>
</dbReference>
<gene>
    <name evidence="11" type="ORF">M752DRAFT_321860</name>
</gene>
<feature type="region of interest" description="Disordered" evidence="10">
    <location>
        <begin position="438"/>
        <end position="506"/>
    </location>
</feature>
<keyword evidence="6" id="KW-0704">Schiff base</keyword>
<accession>A0A370P5U3</accession>
<dbReference type="EMBL" id="KZ851872">
    <property type="protein sequence ID" value="RDK37233.1"/>
    <property type="molecule type" value="Genomic_DNA"/>
</dbReference>
<keyword evidence="5" id="KW-0456">Lyase</keyword>
<evidence type="ECO:0000256" key="8">
    <source>
        <dbReference type="ARBA" id="ARBA00048791"/>
    </source>
</evidence>
<sequence>MSSEPKTYVSGGRVLASPPITVRIIRFVENIYLFLGLYFVSLFSLDPYTAAQNSRFNVTRSGKTPDTRARWGSGGGGGGGSWGPGGGGGGGPGGPGRRIGRVDDIRGPEYLAYGRVNYDNLRNYWGRAMPRKRGAGAEKSSELQCLPDPTFSLNLSPSAQGVRCTSAPVIIHTVSKLSTRAQASYLHHTMATPQTDAEWATLISSIQQSLPTNFTSYDVSSEINRTIDHTQLALTATEQQIDDLCQEAIQHRFATVCVRLNHVSRAVQNLQEHPAVGVACVVGFHEGTYKTDEKTAEAKEAVSLGASELDMVLNYPLLQAGKYMDVYTDVLEVRKAAPAPVGLKVILETSQLTREQIIAGSVLACVAGADYIKTSTGFNGPGASLENVTLMRATANLVGKGTKVKASGGVRSAEDCRKMLQAGAARIGSSSGVKIMQEEKTGVASSKRSSLKVSSSSSTSPSCPSASPSSSRRPEMRRPNYKRRKTTHEDSPPSHHNGTTDPLFTEKPSAVFTPKGGRSHTLSVAIPGSIIANAHSVDQKTFLAGVIARALAVFCVDEVVVFDDNEYGAHCDYYDHRDSYDSPIAKTRDQVDGGTSSPKAYTANSDPSHFLTHVLSYLETPPCLRKHLFRIHPNLRTAGLLPSLDMPHHLRANEWCDFREGIVVPSSARKSNPTSKITQMSKDHPFHRRNCSTNNSPATIVDTGLSQKIVLPNIHLPEHARVTVRFLQHEFPYAEPVHPSTPRAEAGYYWGYYVRRCRSLSSVFTECPYDGGYDLSFGTSERGVPVSAVLEEKPQQAHDRYKQGHSFCRDQLSPDFQHILVVFGGVAGIEAAVRNDPQLRDMAIRPSDAGKLFDYWVNFLPGQGSRTIRTEEAVWMGLTSLHGLLDGTHRLRKAYRCHHDG</sequence>
<dbReference type="EC" id="4.1.2.4" evidence="3"/>
<dbReference type="InterPro" id="IPR011343">
    <property type="entry name" value="DeoC"/>
</dbReference>
<dbReference type="PANTHER" id="PTHR12150">
    <property type="entry name" value="CLASS IV SAM-BINDING METHYLTRANSFERASE-RELATED"/>
    <property type="match status" value="1"/>
</dbReference>
<evidence type="ECO:0000256" key="10">
    <source>
        <dbReference type="SAM" id="MobiDB-lite"/>
    </source>
</evidence>
<dbReference type="PANTHER" id="PTHR12150:SF13">
    <property type="entry name" value="METHYLTRANSFERASE C9ORF114-RELATED"/>
    <property type="match status" value="1"/>
</dbReference>
<dbReference type="Gene3D" id="3.40.1280.10">
    <property type="match status" value="2"/>
</dbReference>
<dbReference type="InterPro" id="IPR003750">
    <property type="entry name" value="Put_MeTrfase-C9orf114-like"/>
</dbReference>
<dbReference type="Proteomes" id="UP000254937">
    <property type="component" value="Unassembled WGS sequence"/>
</dbReference>
<dbReference type="InterPro" id="IPR002915">
    <property type="entry name" value="DeoC/FbaB/LacD_aldolase"/>
</dbReference>
<comment type="catalytic activity">
    <reaction evidence="8">
        <text>2-deoxy-D-ribose 5-phosphate = D-glyceraldehyde 3-phosphate + acetaldehyde</text>
        <dbReference type="Rhea" id="RHEA:12821"/>
        <dbReference type="ChEBI" id="CHEBI:15343"/>
        <dbReference type="ChEBI" id="CHEBI:59776"/>
        <dbReference type="ChEBI" id="CHEBI:62877"/>
        <dbReference type="EC" id="4.1.2.4"/>
    </reaction>
</comment>
<dbReference type="SUPFAM" id="SSF75217">
    <property type="entry name" value="alpha/beta knot"/>
    <property type="match status" value="1"/>
</dbReference>
<dbReference type="InterPro" id="IPR029028">
    <property type="entry name" value="Alpha/beta_knot_MTases"/>
</dbReference>
<comment type="similarity">
    <text evidence="1">Belongs to the class IV-like SAM-binding methyltransferase superfamily.</text>
</comment>
<dbReference type="GO" id="GO:0046386">
    <property type="term" value="P:deoxyribose phosphate catabolic process"/>
    <property type="evidence" value="ECO:0007669"/>
    <property type="project" value="UniProtKB-UniPathway"/>
</dbReference>
<dbReference type="CDD" id="cd18086">
    <property type="entry name" value="HsC9orf114-like"/>
    <property type="match status" value="1"/>
</dbReference>
<dbReference type="Pfam" id="PF02598">
    <property type="entry name" value="Methyltrn_RNA_3"/>
    <property type="match status" value="1"/>
</dbReference>
<evidence type="ECO:0000313" key="11">
    <source>
        <dbReference type="EMBL" id="RDK37233.1"/>
    </source>
</evidence>
<evidence type="ECO:0000256" key="9">
    <source>
        <dbReference type="ARBA" id="ARBA00056337"/>
    </source>
</evidence>
<feature type="region of interest" description="Disordered" evidence="10">
    <location>
        <begin position="667"/>
        <end position="693"/>
    </location>
</feature>
<dbReference type="HAMAP" id="MF_00114">
    <property type="entry name" value="DeoC_type1"/>
    <property type="match status" value="1"/>
</dbReference>
<dbReference type="InterPro" id="IPR028581">
    <property type="entry name" value="DeoC_typeI"/>
</dbReference>
<dbReference type="SUPFAM" id="SSF51569">
    <property type="entry name" value="Aldolase"/>
    <property type="match status" value="1"/>
</dbReference>
<dbReference type="InterPro" id="IPR013785">
    <property type="entry name" value="Aldolase_TIM"/>
</dbReference>
<dbReference type="Gene3D" id="3.20.20.70">
    <property type="entry name" value="Aldolase class I"/>
    <property type="match status" value="1"/>
</dbReference>
<evidence type="ECO:0000256" key="7">
    <source>
        <dbReference type="ARBA" id="ARBA00032755"/>
    </source>
</evidence>
<organism evidence="11 12">
    <name type="scientific">Aspergillus phoenicis ATCC 13157</name>
    <dbReference type="NCBI Taxonomy" id="1353007"/>
    <lineage>
        <taxon>Eukaryota</taxon>
        <taxon>Fungi</taxon>
        <taxon>Dikarya</taxon>
        <taxon>Ascomycota</taxon>
        <taxon>Pezizomycotina</taxon>
        <taxon>Eurotiomycetes</taxon>
        <taxon>Eurotiomycetidae</taxon>
        <taxon>Eurotiales</taxon>
        <taxon>Aspergillaceae</taxon>
        <taxon>Aspergillus</taxon>
    </lineage>
</organism>
<evidence type="ECO:0000313" key="12">
    <source>
        <dbReference type="Proteomes" id="UP000254937"/>
    </source>
</evidence>
<feature type="region of interest" description="Disordered" evidence="10">
    <location>
        <begin position="58"/>
        <end position="96"/>
    </location>
</feature>
<protein>
    <recommendedName>
        <fullName evidence="3">deoxyribose-phosphate aldolase</fullName>
        <ecNumber evidence="3">4.1.2.4</ecNumber>
    </recommendedName>
    <alternativeName>
        <fullName evidence="7">2-deoxy-D-ribose 5-phosphate aldolase</fullName>
    </alternativeName>
</protein>
<dbReference type="NCBIfam" id="TIGR00126">
    <property type="entry name" value="deoC"/>
    <property type="match status" value="1"/>
</dbReference>
<proteinExistence type="inferred from homology"/>
<feature type="compositionally biased region" description="Low complexity" evidence="10">
    <location>
        <begin position="445"/>
        <end position="471"/>
    </location>
</feature>